<protein>
    <submittedName>
        <fullName evidence="1">Uncharacterized protein</fullName>
    </submittedName>
</protein>
<name>A0A9P5U947_9AGAR</name>
<accession>A0A9P5U947</accession>
<sequence>MHMAHCTWLVHCARLSQGVSWKTKQNLQFASIYLARTCNYLRANYPNTLRVERYMLLLFRGCPLRCLEVLVIDSATGCSCGMDKLDKELERAEA</sequence>
<keyword evidence="2" id="KW-1185">Reference proteome</keyword>
<gene>
    <name evidence="1" type="ORF">BDP27DRAFT_1323510</name>
</gene>
<reference evidence="1" key="1">
    <citation type="submission" date="2020-11" db="EMBL/GenBank/DDBJ databases">
        <authorList>
            <consortium name="DOE Joint Genome Institute"/>
            <person name="Ahrendt S."/>
            <person name="Riley R."/>
            <person name="Andreopoulos W."/>
            <person name="Labutti K."/>
            <person name="Pangilinan J."/>
            <person name="Ruiz-Duenas F.J."/>
            <person name="Barrasa J.M."/>
            <person name="Sanchez-Garcia M."/>
            <person name="Camarero S."/>
            <person name="Miyauchi S."/>
            <person name="Serrano A."/>
            <person name="Linde D."/>
            <person name="Babiker R."/>
            <person name="Drula E."/>
            <person name="Ayuso-Fernandez I."/>
            <person name="Pacheco R."/>
            <person name="Padilla G."/>
            <person name="Ferreira P."/>
            <person name="Barriuso J."/>
            <person name="Kellner H."/>
            <person name="Castanera R."/>
            <person name="Alfaro M."/>
            <person name="Ramirez L."/>
            <person name="Pisabarro A.G."/>
            <person name="Kuo A."/>
            <person name="Tritt A."/>
            <person name="Lipzen A."/>
            <person name="He G."/>
            <person name="Yan M."/>
            <person name="Ng V."/>
            <person name="Cullen D."/>
            <person name="Martin F."/>
            <person name="Rosso M.-N."/>
            <person name="Henrissat B."/>
            <person name="Hibbett D."/>
            <person name="Martinez A.T."/>
            <person name="Grigoriev I.V."/>
        </authorList>
    </citation>
    <scope>NUCLEOTIDE SEQUENCE</scope>
    <source>
        <strain evidence="1">AH 40177</strain>
    </source>
</reference>
<dbReference type="EMBL" id="JADNRY010000039">
    <property type="protein sequence ID" value="KAF9070577.1"/>
    <property type="molecule type" value="Genomic_DNA"/>
</dbReference>
<proteinExistence type="predicted"/>
<evidence type="ECO:0000313" key="1">
    <source>
        <dbReference type="EMBL" id="KAF9070577.1"/>
    </source>
</evidence>
<dbReference type="Proteomes" id="UP000772434">
    <property type="component" value="Unassembled WGS sequence"/>
</dbReference>
<organism evidence="1 2">
    <name type="scientific">Rhodocollybia butyracea</name>
    <dbReference type="NCBI Taxonomy" id="206335"/>
    <lineage>
        <taxon>Eukaryota</taxon>
        <taxon>Fungi</taxon>
        <taxon>Dikarya</taxon>
        <taxon>Basidiomycota</taxon>
        <taxon>Agaricomycotina</taxon>
        <taxon>Agaricomycetes</taxon>
        <taxon>Agaricomycetidae</taxon>
        <taxon>Agaricales</taxon>
        <taxon>Marasmiineae</taxon>
        <taxon>Omphalotaceae</taxon>
        <taxon>Rhodocollybia</taxon>
    </lineage>
</organism>
<comment type="caution">
    <text evidence="1">The sequence shown here is derived from an EMBL/GenBank/DDBJ whole genome shotgun (WGS) entry which is preliminary data.</text>
</comment>
<evidence type="ECO:0000313" key="2">
    <source>
        <dbReference type="Proteomes" id="UP000772434"/>
    </source>
</evidence>
<dbReference type="AlphaFoldDB" id="A0A9P5U947"/>